<proteinExistence type="inferred from homology"/>
<keyword evidence="5" id="KW-0732">Signal</keyword>
<dbReference type="GO" id="GO:0005773">
    <property type="term" value="C:vacuole"/>
    <property type="evidence" value="ECO:0007669"/>
    <property type="project" value="UniProtKB-SubCell"/>
</dbReference>
<sequence length="343" mass="37362">MMIHRIILCTTFFLLFTFPCLVFSNNPTAFSPGRNIRISAIQTLQLPSNTASTGALTFGLFNGSMYTGTIDGRILKYNKFRGTFEDFAYTSPDRTNAYCDGTTDIGRSHICGFPKTFSTDKITGKIYVIDSNLGLSEVGFSGGLATTLVPSRDGVPYHLLLGVDAATNRKVYFTDGSSIYGLKDLNVSVVTGDSSGKLLEYDTRTKVVTELLTGLAGPAGVVSDPVASYLLVSEFTGKRIRKYYIKGPKAGTSEVILTFLGNPDVITRIKGEENFWVAVNNPSSEIPVVPLAIKFSSAGEVLAMLQLVGEFKQRITIVFQQGNQLFVAGLNVTYIVKYNLEYS</sequence>
<reference evidence="7" key="1">
    <citation type="submission" date="2023-03" db="EMBL/GenBank/DDBJ databases">
        <authorList>
            <person name="Julca I."/>
        </authorList>
    </citation>
    <scope>NUCLEOTIDE SEQUENCE</scope>
</reference>
<evidence type="ECO:0000313" key="7">
    <source>
        <dbReference type="EMBL" id="CAI9113415.1"/>
    </source>
</evidence>
<dbReference type="AlphaFoldDB" id="A0AAV1DZS8"/>
<evidence type="ECO:0000256" key="2">
    <source>
        <dbReference type="ARBA" id="ARBA00009191"/>
    </source>
</evidence>
<gene>
    <name evidence="7" type="ORF">OLC1_LOCUS20439</name>
</gene>
<dbReference type="InterPro" id="IPR018119">
    <property type="entry name" value="Strictosidine_synth_cons-reg"/>
</dbReference>
<name>A0AAV1DZS8_OLDCO</name>
<evidence type="ECO:0000256" key="5">
    <source>
        <dbReference type="SAM" id="SignalP"/>
    </source>
</evidence>
<dbReference type="InterPro" id="IPR011042">
    <property type="entry name" value="6-blade_b-propeller_TolB-like"/>
</dbReference>
<comment type="subcellular location">
    <subcellularLocation>
        <location evidence="1">Vacuole</location>
    </subcellularLocation>
</comment>
<evidence type="ECO:0000259" key="6">
    <source>
        <dbReference type="Pfam" id="PF03088"/>
    </source>
</evidence>
<feature type="domain" description="Strictosidine synthase conserved region" evidence="6">
    <location>
        <begin position="165"/>
        <end position="248"/>
    </location>
</feature>
<protein>
    <submittedName>
        <fullName evidence="7">OLC1v1014013C1</fullName>
    </submittedName>
</protein>
<organism evidence="7 8">
    <name type="scientific">Oldenlandia corymbosa var. corymbosa</name>
    <dbReference type="NCBI Taxonomy" id="529605"/>
    <lineage>
        <taxon>Eukaryota</taxon>
        <taxon>Viridiplantae</taxon>
        <taxon>Streptophyta</taxon>
        <taxon>Embryophyta</taxon>
        <taxon>Tracheophyta</taxon>
        <taxon>Spermatophyta</taxon>
        <taxon>Magnoliopsida</taxon>
        <taxon>eudicotyledons</taxon>
        <taxon>Gunneridae</taxon>
        <taxon>Pentapetalae</taxon>
        <taxon>asterids</taxon>
        <taxon>lamiids</taxon>
        <taxon>Gentianales</taxon>
        <taxon>Rubiaceae</taxon>
        <taxon>Rubioideae</taxon>
        <taxon>Spermacoceae</taxon>
        <taxon>Hedyotis-Oldenlandia complex</taxon>
        <taxon>Oldenlandia</taxon>
    </lineage>
</organism>
<dbReference type="SUPFAM" id="SSF63829">
    <property type="entry name" value="Calcium-dependent phosphotriesterase"/>
    <property type="match status" value="1"/>
</dbReference>
<dbReference type="Gene3D" id="2.120.10.30">
    <property type="entry name" value="TolB, C-terminal domain"/>
    <property type="match status" value="1"/>
</dbReference>
<evidence type="ECO:0000313" key="8">
    <source>
        <dbReference type="Proteomes" id="UP001161247"/>
    </source>
</evidence>
<dbReference type="PANTHER" id="PTHR10426">
    <property type="entry name" value="STRICTOSIDINE SYNTHASE-RELATED"/>
    <property type="match status" value="1"/>
</dbReference>
<comment type="similarity">
    <text evidence="2">Belongs to the strictosidine synthase family.</text>
</comment>
<keyword evidence="8" id="KW-1185">Reference proteome</keyword>
<dbReference type="GO" id="GO:0016787">
    <property type="term" value="F:hydrolase activity"/>
    <property type="evidence" value="ECO:0007669"/>
    <property type="project" value="TreeGrafter"/>
</dbReference>
<evidence type="ECO:0000256" key="3">
    <source>
        <dbReference type="ARBA" id="ARBA00022554"/>
    </source>
</evidence>
<dbReference type="GO" id="GO:0012505">
    <property type="term" value="C:endomembrane system"/>
    <property type="evidence" value="ECO:0007669"/>
    <property type="project" value="TreeGrafter"/>
</dbReference>
<feature type="signal peptide" evidence="5">
    <location>
        <begin position="1"/>
        <end position="24"/>
    </location>
</feature>
<accession>A0AAV1DZS8</accession>
<keyword evidence="3" id="KW-0926">Vacuole</keyword>
<dbReference type="Pfam" id="PF03088">
    <property type="entry name" value="Str_synth"/>
    <property type="match status" value="1"/>
</dbReference>
<evidence type="ECO:0000256" key="1">
    <source>
        <dbReference type="ARBA" id="ARBA00004116"/>
    </source>
</evidence>
<evidence type="ECO:0000256" key="4">
    <source>
        <dbReference type="ARBA" id="ARBA00023180"/>
    </source>
</evidence>
<dbReference type="Proteomes" id="UP001161247">
    <property type="component" value="Chromosome 7"/>
</dbReference>
<keyword evidence="4" id="KW-0325">Glycoprotein</keyword>
<dbReference type="PANTHER" id="PTHR10426:SF136">
    <property type="entry name" value="PROTEIN STRICTOSIDINE SYNTHASE-LIKE 9-LIKE"/>
    <property type="match status" value="1"/>
</dbReference>
<dbReference type="EMBL" id="OX459124">
    <property type="protein sequence ID" value="CAI9113415.1"/>
    <property type="molecule type" value="Genomic_DNA"/>
</dbReference>
<feature type="chain" id="PRO_5043460513" evidence="5">
    <location>
        <begin position="25"/>
        <end position="343"/>
    </location>
</feature>